<dbReference type="Gene3D" id="3.40.50.10180">
    <property type="entry name" value="Glycerate kinase, MOFRL-like N-terminal domain"/>
    <property type="match status" value="1"/>
</dbReference>
<dbReference type="Pfam" id="PF13660">
    <property type="entry name" value="DUF4147"/>
    <property type="match status" value="1"/>
</dbReference>
<protein>
    <submittedName>
        <fullName evidence="4">Hydroxypyruvate reductase</fullName>
    </submittedName>
</protein>
<dbReference type="InterPro" id="IPR039760">
    <property type="entry name" value="MOFRL_protein"/>
</dbReference>
<dbReference type="InterPro" id="IPR025286">
    <property type="entry name" value="MOFRL_assoc_dom"/>
</dbReference>
<dbReference type="OrthoDB" id="9766552at2"/>
<feature type="domain" description="MOFRL-associated" evidence="2">
    <location>
        <begin position="7"/>
        <end position="224"/>
    </location>
</feature>
<dbReference type="SUPFAM" id="SSF82544">
    <property type="entry name" value="GckA/TtuD-like"/>
    <property type="match status" value="1"/>
</dbReference>
<dbReference type="AlphaFoldDB" id="A0A2Y9AG42"/>
<evidence type="ECO:0000313" key="6">
    <source>
        <dbReference type="Proteomes" id="UP000251571"/>
    </source>
</evidence>
<dbReference type="Gene3D" id="3.40.1480.10">
    <property type="entry name" value="MOFRL domain"/>
    <property type="match status" value="1"/>
</dbReference>
<dbReference type="InterPro" id="IPR007835">
    <property type="entry name" value="MOFRL"/>
</dbReference>
<dbReference type="PANTHER" id="PTHR12227">
    <property type="entry name" value="GLYCERATE KINASE"/>
    <property type="match status" value="1"/>
</dbReference>
<name>A0A2Y9AG42_9RHOB</name>
<accession>A0A2Y9AG42</accession>
<dbReference type="RefSeq" id="WP_109563462.1">
    <property type="nucleotide sequence ID" value="NZ_QGDJ01000002.1"/>
</dbReference>
<reference evidence="4 6" key="1">
    <citation type="submission" date="2016-10" db="EMBL/GenBank/DDBJ databases">
        <authorList>
            <person name="Cai Z."/>
        </authorList>
    </citation>
    <scope>NUCLEOTIDE SEQUENCE [LARGE SCALE GENOMIC DNA]</scope>
    <source>
        <strain evidence="4 6">DSM 25227</strain>
    </source>
</reference>
<dbReference type="InterPro" id="IPR037035">
    <property type="entry name" value="GK-like_C_sf"/>
</dbReference>
<dbReference type="EMBL" id="UETC01000002">
    <property type="protein sequence ID" value="SSA41529.1"/>
    <property type="molecule type" value="Genomic_DNA"/>
</dbReference>
<dbReference type="InterPro" id="IPR038614">
    <property type="entry name" value="GK_N_sf"/>
</dbReference>
<evidence type="ECO:0000313" key="3">
    <source>
        <dbReference type="EMBL" id="PWJ21119.1"/>
    </source>
</evidence>
<dbReference type="Proteomes" id="UP000251571">
    <property type="component" value="Unassembled WGS sequence"/>
</dbReference>
<dbReference type="Proteomes" id="UP000245839">
    <property type="component" value="Unassembled WGS sequence"/>
</dbReference>
<feature type="domain" description="MOFRL" evidence="1">
    <location>
        <begin position="285"/>
        <end position="388"/>
    </location>
</feature>
<keyword evidence="4" id="KW-0670">Pyruvate</keyword>
<reference evidence="3 5" key="2">
    <citation type="submission" date="2018-03" db="EMBL/GenBank/DDBJ databases">
        <title>Genomic Encyclopedia of Archaeal and Bacterial Type Strains, Phase II (KMG-II): from individual species to whole genera.</title>
        <authorList>
            <person name="Goeker M."/>
        </authorList>
    </citation>
    <scope>NUCLEOTIDE SEQUENCE [LARGE SCALE GENOMIC DNA]</scope>
    <source>
        <strain evidence="3 5">DSM 25227</strain>
    </source>
</reference>
<organism evidence="4 6">
    <name type="scientific">Jannaschia seohaensis</name>
    <dbReference type="NCBI Taxonomy" id="475081"/>
    <lineage>
        <taxon>Bacteria</taxon>
        <taxon>Pseudomonadati</taxon>
        <taxon>Pseudomonadota</taxon>
        <taxon>Alphaproteobacteria</taxon>
        <taxon>Rhodobacterales</taxon>
        <taxon>Roseobacteraceae</taxon>
        <taxon>Jannaschia</taxon>
    </lineage>
</organism>
<evidence type="ECO:0000313" key="5">
    <source>
        <dbReference type="Proteomes" id="UP000245839"/>
    </source>
</evidence>
<sequence>MRDGLIDIFMAGVRRADPVAAVTGALTDVARPDAILAVGKAAGAMSRAALARFPGVPCLVVTNPENAAEIAGAEVILGGHPVPDDGSERAGTALLDWAGRLGSGQRALVLISGGGSALAVAPVAGVSLADKAEVSRQLLSAGLDIRAMNLVRQSLSRIKGGGLARALAPATGTALILSDVVGDDLSAIASGPCVPPLGPPEQAVALLRREGLWERLPESCRVALAQAQPVETPAMETRLIGSNRLSAEAMAAAAPGAVLDPVPLEGDVAEAAARVARAAAPGTRLWGGETTVVLRGSGRGGRNQELALRVALALEGVGRPWAFLSGGTDGRDGPTDAAGALVDDGTLARARAAGIDVAARLAENDSYPVLQATGDLLITGGTGTNVADLQILRMG</sequence>
<dbReference type="EMBL" id="QGDJ01000002">
    <property type="protein sequence ID" value="PWJ21119.1"/>
    <property type="molecule type" value="Genomic_DNA"/>
</dbReference>
<dbReference type="GO" id="GO:0008887">
    <property type="term" value="F:glycerate kinase activity"/>
    <property type="evidence" value="ECO:0007669"/>
    <property type="project" value="InterPro"/>
</dbReference>
<evidence type="ECO:0000313" key="4">
    <source>
        <dbReference type="EMBL" id="SSA41529.1"/>
    </source>
</evidence>
<evidence type="ECO:0000259" key="1">
    <source>
        <dbReference type="Pfam" id="PF05161"/>
    </source>
</evidence>
<dbReference type="Pfam" id="PF05161">
    <property type="entry name" value="MOFRL"/>
    <property type="match status" value="1"/>
</dbReference>
<gene>
    <name evidence="3" type="ORF">BCF38_102368</name>
    <name evidence="4" type="ORF">SAMN05421539_102368</name>
</gene>
<dbReference type="GO" id="GO:0005737">
    <property type="term" value="C:cytoplasm"/>
    <property type="evidence" value="ECO:0007669"/>
    <property type="project" value="TreeGrafter"/>
</dbReference>
<keyword evidence="5" id="KW-1185">Reference proteome</keyword>
<evidence type="ECO:0000259" key="2">
    <source>
        <dbReference type="Pfam" id="PF13660"/>
    </source>
</evidence>
<dbReference type="PANTHER" id="PTHR12227:SF0">
    <property type="entry name" value="GLYCERATE KINASE"/>
    <property type="match status" value="1"/>
</dbReference>
<proteinExistence type="predicted"/>